<organism evidence="3 4">
    <name type="scientific">Neobacillus vireti LMG 21834</name>
    <dbReference type="NCBI Taxonomy" id="1131730"/>
    <lineage>
        <taxon>Bacteria</taxon>
        <taxon>Bacillati</taxon>
        <taxon>Bacillota</taxon>
        <taxon>Bacilli</taxon>
        <taxon>Bacillales</taxon>
        <taxon>Bacillaceae</taxon>
        <taxon>Neobacillus</taxon>
    </lineage>
</organism>
<name>A0AB94IFJ5_9BACI</name>
<dbReference type="PROSITE" id="PS50943">
    <property type="entry name" value="HTH_CROC1"/>
    <property type="match status" value="1"/>
</dbReference>
<dbReference type="InterPro" id="IPR010982">
    <property type="entry name" value="Lambda_DNA-bd_dom_sf"/>
</dbReference>
<evidence type="ECO:0000259" key="2">
    <source>
        <dbReference type="PROSITE" id="PS50943"/>
    </source>
</evidence>
<dbReference type="GO" id="GO:0003700">
    <property type="term" value="F:DNA-binding transcription factor activity"/>
    <property type="evidence" value="ECO:0007669"/>
    <property type="project" value="TreeGrafter"/>
</dbReference>
<dbReference type="SMART" id="SM00530">
    <property type="entry name" value="HTH_XRE"/>
    <property type="match status" value="1"/>
</dbReference>
<dbReference type="EMBL" id="ALAN01000217">
    <property type="protein sequence ID" value="ETI65883.1"/>
    <property type="molecule type" value="Genomic_DNA"/>
</dbReference>
<proteinExistence type="predicted"/>
<evidence type="ECO:0000256" key="1">
    <source>
        <dbReference type="ARBA" id="ARBA00023125"/>
    </source>
</evidence>
<dbReference type="SUPFAM" id="SSF47413">
    <property type="entry name" value="lambda repressor-like DNA-binding domains"/>
    <property type="match status" value="1"/>
</dbReference>
<keyword evidence="1" id="KW-0238">DNA-binding</keyword>
<reference evidence="3 4" key="1">
    <citation type="journal article" date="2014" name="Environ. Microbiol.">
        <title>The nitrate-ammonifying and nosZ-carrying bacterium Bacillus vireti is a potent source and sink for nitric and nitrous oxide under high nitrate conditions.</title>
        <authorList>
            <person name="Mania D."/>
            <person name="Heylen K."/>
            <person name="van Spanning R.J."/>
            <person name="Frostegard A."/>
        </authorList>
    </citation>
    <scope>NUCLEOTIDE SEQUENCE [LARGE SCALE GENOMIC DNA]</scope>
    <source>
        <strain evidence="3 4">LMG 21834</strain>
    </source>
</reference>
<dbReference type="AlphaFoldDB" id="A0AB94IFJ5"/>
<dbReference type="InterPro" id="IPR001387">
    <property type="entry name" value="Cro/C1-type_HTH"/>
</dbReference>
<protein>
    <submittedName>
        <fullName evidence="3">Xenobiotic response element family transcriptional regulator</fullName>
    </submittedName>
</protein>
<feature type="domain" description="HTH cro/C1-type" evidence="2">
    <location>
        <begin position="11"/>
        <end position="65"/>
    </location>
</feature>
<evidence type="ECO:0000313" key="3">
    <source>
        <dbReference type="EMBL" id="ETI65883.1"/>
    </source>
</evidence>
<dbReference type="Gene3D" id="1.10.260.40">
    <property type="entry name" value="lambda repressor-like DNA-binding domains"/>
    <property type="match status" value="1"/>
</dbReference>
<comment type="caution">
    <text evidence="3">The sequence shown here is derived from an EMBL/GenBank/DDBJ whole genome shotgun (WGS) entry which is preliminary data.</text>
</comment>
<evidence type="ECO:0000313" key="4">
    <source>
        <dbReference type="Proteomes" id="UP000018877"/>
    </source>
</evidence>
<dbReference type="RefSeq" id="WP_024031251.1">
    <property type="nucleotide sequence ID" value="NZ_ALAN01000217.1"/>
</dbReference>
<gene>
    <name evidence="3" type="ORF">BAVI_25494</name>
</gene>
<dbReference type="InterPro" id="IPR050807">
    <property type="entry name" value="TransReg_Diox_bact_type"/>
</dbReference>
<dbReference type="PANTHER" id="PTHR46797">
    <property type="entry name" value="HTH-TYPE TRANSCRIPTIONAL REGULATOR"/>
    <property type="match status" value="1"/>
</dbReference>
<keyword evidence="4" id="KW-1185">Reference proteome</keyword>
<sequence length="80" mass="9225">MQPRIFIGKVIKEKRVIHKITQAELAERSSLSSISISKCERNITEPSFETIIKLAKAFEMEVSEFVREIEESLEMVQTPD</sequence>
<dbReference type="CDD" id="cd00093">
    <property type="entry name" value="HTH_XRE"/>
    <property type="match status" value="1"/>
</dbReference>
<dbReference type="GO" id="GO:0005829">
    <property type="term" value="C:cytosol"/>
    <property type="evidence" value="ECO:0007669"/>
    <property type="project" value="TreeGrafter"/>
</dbReference>
<dbReference type="Proteomes" id="UP000018877">
    <property type="component" value="Unassembled WGS sequence"/>
</dbReference>
<accession>A0AB94IFJ5</accession>
<dbReference type="Pfam" id="PF01381">
    <property type="entry name" value="HTH_3"/>
    <property type="match status" value="1"/>
</dbReference>
<dbReference type="PANTHER" id="PTHR46797:SF1">
    <property type="entry name" value="METHYLPHOSPHONATE SYNTHASE"/>
    <property type="match status" value="1"/>
</dbReference>
<dbReference type="GO" id="GO:0003677">
    <property type="term" value="F:DNA binding"/>
    <property type="evidence" value="ECO:0007669"/>
    <property type="project" value="UniProtKB-KW"/>
</dbReference>